<comment type="catalytic activity">
    <reaction evidence="9">
        <text>7,8-dihydropteroate + L-glutamate + ATP = 7,8-dihydrofolate + ADP + phosphate + H(+)</text>
        <dbReference type="Rhea" id="RHEA:23584"/>
        <dbReference type="ChEBI" id="CHEBI:15378"/>
        <dbReference type="ChEBI" id="CHEBI:17839"/>
        <dbReference type="ChEBI" id="CHEBI:29985"/>
        <dbReference type="ChEBI" id="CHEBI:30616"/>
        <dbReference type="ChEBI" id="CHEBI:43474"/>
        <dbReference type="ChEBI" id="CHEBI:57451"/>
        <dbReference type="ChEBI" id="CHEBI:456216"/>
        <dbReference type="EC" id="6.3.2.12"/>
    </reaction>
</comment>
<dbReference type="EC" id="6.3.2.12" evidence="9"/>
<evidence type="ECO:0000256" key="9">
    <source>
        <dbReference type="PIRNR" id="PIRNR001563"/>
    </source>
</evidence>
<evidence type="ECO:0000256" key="8">
    <source>
        <dbReference type="ARBA" id="ARBA00022842"/>
    </source>
</evidence>
<evidence type="ECO:0000313" key="10">
    <source>
        <dbReference type="EMBL" id="EZF52106.1"/>
    </source>
</evidence>
<dbReference type="GO" id="GO:0006730">
    <property type="term" value="P:one-carbon metabolic process"/>
    <property type="evidence" value="ECO:0007669"/>
    <property type="project" value="UniProtKB-KW"/>
</dbReference>
<proteinExistence type="inferred from homology"/>
<keyword evidence="5" id="KW-0479">Metal-binding</keyword>
<evidence type="ECO:0000256" key="4">
    <source>
        <dbReference type="ARBA" id="ARBA00022598"/>
    </source>
</evidence>
<sequence length="443" mass="47266">MIDLGLARISRLVPASSLAWKAIHVAGTNGKGSIAGYLSALLTAGGLRCGSFTSPHLVDRWDCITINERAVQESVFRHVEEQVKRRDASLGVGATEFELLTATAFEIFRQEDVDVGVVEVGMGGRLDSTNILTSESVLVSVIANIGLDHQAILGSTLAEIAAEKAGIMKPGVPCVVDGTNEEQVKSVIRHHASRANTTATFVGPDSILSAYPQLRQRFHDLAAQPHQRSNISCAVAALEHALPRLRANLKPTDLLPFLPLNPRAGRLQLVDLWPLIPRRDSPVLLDGAHNPQSAKVLASYVDHTLRRPEANITWVIAASQGKDLPELFGSLLRPGDNVAAVQFGPVDGMPWVRSVPTAELLATARSISSSSSSSSRGTTTQFGHDISKALQWAHLTAADNPIVIAGSLYLVSDVLRLLRQTAAAEEEEAAATDTAVARTAASV</sequence>
<dbReference type="SUPFAM" id="SSF53623">
    <property type="entry name" value="MurD-like peptide ligases, catalytic domain"/>
    <property type="match status" value="1"/>
</dbReference>
<dbReference type="UniPathway" id="UPA00850"/>
<dbReference type="PIRSF" id="PIRSF001563">
    <property type="entry name" value="Folylpolyglu_synth"/>
    <property type="match status" value="1"/>
</dbReference>
<evidence type="ECO:0000256" key="7">
    <source>
        <dbReference type="ARBA" id="ARBA00022840"/>
    </source>
</evidence>
<comment type="similarity">
    <text evidence="2 9">Belongs to the folylpolyglutamate synthase family.</text>
</comment>
<protein>
    <recommendedName>
        <fullName evidence="9">Dihydrofolate synthetase</fullName>
        <ecNumber evidence="9">6.3.2.12</ecNumber>
    </recommendedName>
</protein>
<gene>
    <name evidence="10" type="ORF">H103_04823</name>
</gene>
<dbReference type="AlphaFoldDB" id="A0A022W1X5"/>
<comment type="pathway">
    <text evidence="1 9">Cofactor biosynthesis; tetrahydrofolylpolyglutamate biosynthesis.</text>
</comment>
<keyword evidence="3 9" id="KW-0554">One-carbon metabolism</keyword>
<dbReference type="InterPro" id="IPR001645">
    <property type="entry name" value="Folylpolyglutamate_synth"/>
</dbReference>
<dbReference type="SUPFAM" id="SSF53244">
    <property type="entry name" value="MurD-like peptide ligases, peptide-binding domain"/>
    <property type="match status" value="1"/>
</dbReference>
<dbReference type="Gene3D" id="3.90.190.20">
    <property type="entry name" value="Mur ligase, C-terminal domain"/>
    <property type="match status" value="1"/>
</dbReference>
<evidence type="ECO:0000256" key="5">
    <source>
        <dbReference type="ARBA" id="ARBA00022723"/>
    </source>
</evidence>
<dbReference type="EMBL" id="KK207857">
    <property type="protein sequence ID" value="EZF52106.1"/>
    <property type="molecule type" value="Genomic_DNA"/>
</dbReference>
<evidence type="ECO:0000256" key="2">
    <source>
        <dbReference type="ARBA" id="ARBA00008276"/>
    </source>
</evidence>
<dbReference type="NCBIfam" id="TIGR01499">
    <property type="entry name" value="folC"/>
    <property type="match status" value="1"/>
</dbReference>
<dbReference type="GO" id="GO:0005829">
    <property type="term" value="C:cytosol"/>
    <property type="evidence" value="ECO:0007669"/>
    <property type="project" value="TreeGrafter"/>
</dbReference>
<dbReference type="InterPro" id="IPR036565">
    <property type="entry name" value="Mur-like_cat_sf"/>
</dbReference>
<dbReference type="OrthoDB" id="5212574at2759"/>
<dbReference type="GO" id="GO:0004326">
    <property type="term" value="F:tetrahydrofolylpolyglutamate synthase activity"/>
    <property type="evidence" value="ECO:0007669"/>
    <property type="project" value="InterPro"/>
</dbReference>
<accession>A0A022W1X5</accession>
<keyword evidence="7 9" id="KW-0067">ATP-binding</keyword>
<keyword evidence="6 9" id="KW-0547">Nucleotide-binding</keyword>
<dbReference type="InterPro" id="IPR036615">
    <property type="entry name" value="Mur_ligase_C_dom_sf"/>
</dbReference>
<dbReference type="GO" id="GO:0005739">
    <property type="term" value="C:mitochondrion"/>
    <property type="evidence" value="ECO:0007669"/>
    <property type="project" value="TreeGrafter"/>
</dbReference>
<name>A0A022W1X5_TRIRU</name>
<dbReference type="GO" id="GO:0008841">
    <property type="term" value="F:dihydrofolate synthase activity"/>
    <property type="evidence" value="ECO:0007669"/>
    <property type="project" value="UniProtKB-EC"/>
</dbReference>
<evidence type="ECO:0000256" key="1">
    <source>
        <dbReference type="ARBA" id="ARBA00005150"/>
    </source>
</evidence>
<dbReference type="PROSITE" id="PS01012">
    <property type="entry name" value="FOLYLPOLYGLU_SYNT_2"/>
    <property type="match status" value="1"/>
</dbReference>
<reference evidence="10" key="1">
    <citation type="submission" date="2014-02" db="EMBL/GenBank/DDBJ databases">
        <title>The Genome Sequence of Trichophyton rubrum (morphotype fischeri) CBS 288.86.</title>
        <authorList>
            <consortium name="The Broad Institute Genomics Platform"/>
            <person name="Cuomo C.A."/>
            <person name="White T.C."/>
            <person name="Graser Y."/>
            <person name="Martinez-Rossi N."/>
            <person name="Heitman J."/>
            <person name="Young S.K."/>
            <person name="Zeng Q."/>
            <person name="Gargeya S."/>
            <person name="Abouelleil A."/>
            <person name="Alvarado L."/>
            <person name="Chapman S.B."/>
            <person name="Gainer-Dewar J."/>
            <person name="Goldberg J."/>
            <person name="Griggs A."/>
            <person name="Gujja S."/>
            <person name="Hansen M."/>
            <person name="Howarth C."/>
            <person name="Imamovic A."/>
            <person name="Larimer J."/>
            <person name="Martinez D."/>
            <person name="Murphy C."/>
            <person name="Pearson M.D."/>
            <person name="Persinoti G."/>
            <person name="Poon T."/>
            <person name="Priest M."/>
            <person name="Roberts A.D."/>
            <person name="Saif S."/>
            <person name="Shea T.D."/>
            <person name="Sykes S.N."/>
            <person name="Wortman J."/>
            <person name="Nusbaum C."/>
            <person name="Birren B."/>
        </authorList>
    </citation>
    <scope>NUCLEOTIDE SEQUENCE [LARGE SCALE GENOMIC DNA]</scope>
    <source>
        <strain evidence="10">CBS 288.86</strain>
    </source>
</reference>
<evidence type="ECO:0000256" key="6">
    <source>
        <dbReference type="ARBA" id="ARBA00022741"/>
    </source>
</evidence>
<keyword evidence="4 9" id="KW-0436">Ligase</keyword>
<dbReference type="FunFam" id="3.90.190.20:FF:000010">
    <property type="entry name" value="Dihydrofolate synthetase"/>
    <property type="match status" value="1"/>
</dbReference>
<dbReference type="GO" id="GO:0005524">
    <property type="term" value="F:ATP binding"/>
    <property type="evidence" value="ECO:0007669"/>
    <property type="project" value="UniProtKB-KW"/>
</dbReference>
<dbReference type="GO" id="GO:0046872">
    <property type="term" value="F:metal ion binding"/>
    <property type="evidence" value="ECO:0007669"/>
    <property type="project" value="UniProtKB-KW"/>
</dbReference>
<dbReference type="Proteomes" id="UP000023758">
    <property type="component" value="Unassembled WGS sequence"/>
</dbReference>
<organism evidence="10">
    <name type="scientific">Trichophyton rubrum CBS 288.86</name>
    <dbReference type="NCBI Taxonomy" id="1215330"/>
    <lineage>
        <taxon>Eukaryota</taxon>
        <taxon>Fungi</taxon>
        <taxon>Dikarya</taxon>
        <taxon>Ascomycota</taxon>
        <taxon>Pezizomycotina</taxon>
        <taxon>Eurotiomycetes</taxon>
        <taxon>Eurotiomycetidae</taxon>
        <taxon>Onygenales</taxon>
        <taxon>Arthrodermataceae</taxon>
        <taxon>Trichophyton</taxon>
    </lineage>
</organism>
<dbReference type="PANTHER" id="PTHR11136:SF0">
    <property type="entry name" value="DIHYDROFOLATE SYNTHETASE-RELATED"/>
    <property type="match status" value="1"/>
</dbReference>
<dbReference type="PANTHER" id="PTHR11136">
    <property type="entry name" value="FOLYLPOLYGLUTAMATE SYNTHASE-RELATED"/>
    <property type="match status" value="1"/>
</dbReference>
<keyword evidence="8" id="KW-0460">Magnesium</keyword>
<dbReference type="InterPro" id="IPR018109">
    <property type="entry name" value="Folylpolyglutamate_synth_CS"/>
</dbReference>
<dbReference type="Gene3D" id="3.40.1190.10">
    <property type="entry name" value="Mur-like, catalytic domain"/>
    <property type="match status" value="1"/>
</dbReference>
<evidence type="ECO:0000256" key="3">
    <source>
        <dbReference type="ARBA" id="ARBA00022563"/>
    </source>
</evidence>
<dbReference type="HOGENOM" id="CLU_015869_2_0_1"/>